<evidence type="ECO:0000313" key="3">
    <source>
        <dbReference type="Proteomes" id="UP000554482"/>
    </source>
</evidence>
<comment type="caution">
    <text evidence="2">The sequence shown here is derived from an EMBL/GenBank/DDBJ whole genome shotgun (WGS) entry which is preliminary data.</text>
</comment>
<dbReference type="OrthoDB" id="1938839at2759"/>
<dbReference type="AlphaFoldDB" id="A0A7J6V849"/>
<sequence length="243" mass="27067">MLKVEHRAECNPYLYFFSGELAFLSFSQVFPICLGKPDMLTKLLEVSSVGAAFLLPMFAGLAPPSSSVPSGSIGSFNVFKEVDIRSGLHVGDLFLILGVLGASGGEIIPYSSPANSSSEDSADLQVFLEPWPVTHNLTFSMRNRILTLENTGSIFLLDKERGVYWAEVKNGLDNCSSQREYTRLLEFENRDLKIRELKHESYSLFKKLSTDNPALFEDSPYKNAEEAILALTLSERNSRPRRG</sequence>
<evidence type="ECO:0000256" key="1">
    <source>
        <dbReference type="SAM" id="Phobius"/>
    </source>
</evidence>
<gene>
    <name evidence="2" type="ORF">FRX31_030068</name>
</gene>
<reference evidence="2 3" key="1">
    <citation type="submission" date="2020-06" db="EMBL/GenBank/DDBJ databases">
        <title>Transcriptomic and genomic resources for Thalictrum thalictroides and T. hernandezii: Facilitating candidate gene discovery in an emerging model plant lineage.</title>
        <authorList>
            <person name="Arias T."/>
            <person name="Riano-Pachon D.M."/>
            <person name="Di Stilio V.S."/>
        </authorList>
    </citation>
    <scope>NUCLEOTIDE SEQUENCE [LARGE SCALE GENOMIC DNA]</scope>
    <source>
        <strain evidence="3">cv. WT478/WT964</strain>
        <tissue evidence="2">Leaves</tissue>
    </source>
</reference>
<keyword evidence="3" id="KW-1185">Reference proteome</keyword>
<evidence type="ECO:0000313" key="2">
    <source>
        <dbReference type="EMBL" id="KAF5180345.1"/>
    </source>
</evidence>
<feature type="transmembrane region" description="Helical" evidence="1">
    <location>
        <begin position="12"/>
        <end position="34"/>
    </location>
</feature>
<keyword evidence="1" id="KW-0812">Transmembrane</keyword>
<accession>A0A7J6V849</accession>
<keyword evidence="1" id="KW-0472">Membrane</keyword>
<protein>
    <submittedName>
        <fullName evidence="2">Cytochrome c oxidase subunit</fullName>
    </submittedName>
</protein>
<keyword evidence="1" id="KW-1133">Transmembrane helix</keyword>
<dbReference type="Proteomes" id="UP000554482">
    <property type="component" value="Unassembled WGS sequence"/>
</dbReference>
<dbReference type="EMBL" id="JABWDY010037580">
    <property type="protein sequence ID" value="KAF5180345.1"/>
    <property type="molecule type" value="Genomic_DNA"/>
</dbReference>
<name>A0A7J6V849_THATH</name>
<proteinExistence type="predicted"/>
<organism evidence="2 3">
    <name type="scientific">Thalictrum thalictroides</name>
    <name type="common">Rue-anemone</name>
    <name type="synonym">Anemone thalictroides</name>
    <dbReference type="NCBI Taxonomy" id="46969"/>
    <lineage>
        <taxon>Eukaryota</taxon>
        <taxon>Viridiplantae</taxon>
        <taxon>Streptophyta</taxon>
        <taxon>Embryophyta</taxon>
        <taxon>Tracheophyta</taxon>
        <taxon>Spermatophyta</taxon>
        <taxon>Magnoliopsida</taxon>
        <taxon>Ranunculales</taxon>
        <taxon>Ranunculaceae</taxon>
        <taxon>Thalictroideae</taxon>
        <taxon>Thalictrum</taxon>
    </lineage>
</organism>